<keyword evidence="2" id="KW-1185">Reference proteome</keyword>
<name>A0A5B7GJ45_PORTR</name>
<accession>A0A5B7GJ45</accession>
<comment type="caution">
    <text evidence="1">The sequence shown here is derived from an EMBL/GenBank/DDBJ whole genome shotgun (WGS) entry which is preliminary data.</text>
</comment>
<evidence type="ECO:0000313" key="2">
    <source>
        <dbReference type="Proteomes" id="UP000324222"/>
    </source>
</evidence>
<dbReference type="AlphaFoldDB" id="A0A5B7GJ45"/>
<sequence>MSSHKSIASLPTNSLIHTHPPTYSHCWCRIRRLHLIILSYELVCEITDLVLEAPPQVVVQVQYDSPDPLHKCLPFPISGWLQLLHHLLLLTLLDALKHSFLRLSLFLGFGPERLHGTDFSRLEALLCKVSVSARKPKHAVRNEISFQQDVERTCSADRKPARV</sequence>
<protein>
    <submittedName>
        <fullName evidence="1">Uncharacterized protein</fullName>
    </submittedName>
</protein>
<proteinExistence type="predicted"/>
<gene>
    <name evidence="1" type="ORF">E2C01_051040</name>
</gene>
<dbReference type="EMBL" id="VSRR010014481">
    <property type="protein sequence ID" value="MPC57068.1"/>
    <property type="molecule type" value="Genomic_DNA"/>
</dbReference>
<evidence type="ECO:0000313" key="1">
    <source>
        <dbReference type="EMBL" id="MPC57068.1"/>
    </source>
</evidence>
<organism evidence="1 2">
    <name type="scientific">Portunus trituberculatus</name>
    <name type="common">Swimming crab</name>
    <name type="synonym">Neptunus trituberculatus</name>
    <dbReference type="NCBI Taxonomy" id="210409"/>
    <lineage>
        <taxon>Eukaryota</taxon>
        <taxon>Metazoa</taxon>
        <taxon>Ecdysozoa</taxon>
        <taxon>Arthropoda</taxon>
        <taxon>Crustacea</taxon>
        <taxon>Multicrustacea</taxon>
        <taxon>Malacostraca</taxon>
        <taxon>Eumalacostraca</taxon>
        <taxon>Eucarida</taxon>
        <taxon>Decapoda</taxon>
        <taxon>Pleocyemata</taxon>
        <taxon>Brachyura</taxon>
        <taxon>Eubrachyura</taxon>
        <taxon>Portunoidea</taxon>
        <taxon>Portunidae</taxon>
        <taxon>Portuninae</taxon>
        <taxon>Portunus</taxon>
    </lineage>
</organism>
<dbReference type="Proteomes" id="UP000324222">
    <property type="component" value="Unassembled WGS sequence"/>
</dbReference>
<reference evidence="1 2" key="1">
    <citation type="submission" date="2019-05" db="EMBL/GenBank/DDBJ databases">
        <title>Another draft genome of Portunus trituberculatus and its Hox gene families provides insights of decapod evolution.</title>
        <authorList>
            <person name="Jeong J.-H."/>
            <person name="Song I."/>
            <person name="Kim S."/>
            <person name="Choi T."/>
            <person name="Kim D."/>
            <person name="Ryu S."/>
            <person name="Kim W."/>
        </authorList>
    </citation>
    <scope>NUCLEOTIDE SEQUENCE [LARGE SCALE GENOMIC DNA]</scope>
    <source>
        <tissue evidence="1">Muscle</tissue>
    </source>
</reference>